<proteinExistence type="inferred from homology"/>
<evidence type="ECO:0000313" key="5">
    <source>
        <dbReference type="Proteomes" id="UP000744769"/>
    </source>
</evidence>
<evidence type="ECO:0000313" key="4">
    <source>
        <dbReference type="EMBL" id="NHN56253.1"/>
    </source>
</evidence>
<comment type="caution">
    <text evidence="4">The sequence shown here is derived from an EMBL/GenBank/DDBJ whole genome shotgun (WGS) entry which is preliminary data.</text>
</comment>
<dbReference type="AlphaFoldDB" id="A0A967EHE9"/>
<dbReference type="Proteomes" id="UP000744769">
    <property type="component" value="Unassembled WGS sequence"/>
</dbReference>
<dbReference type="RefSeq" id="WP_166196840.1">
    <property type="nucleotide sequence ID" value="NZ_JAAOIV010000007.1"/>
</dbReference>
<feature type="domain" description="Amidase" evidence="3">
    <location>
        <begin position="72"/>
        <end position="489"/>
    </location>
</feature>
<evidence type="ECO:0000256" key="1">
    <source>
        <dbReference type="ARBA" id="ARBA00009199"/>
    </source>
</evidence>
<dbReference type="InterPro" id="IPR000120">
    <property type="entry name" value="Amidase"/>
</dbReference>
<dbReference type="EC" id="3.5.1.4" evidence="4"/>
<protein>
    <submittedName>
        <fullName evidence="4">Amidase</fullName>
        <ecNumber evidence="4">3.5.1.4</ecNumber>
    </submittedName>
</protein>
<evidence type="ECO:0000256" key="2">
    <source>
        <dbReference type="SAM" id="MobiDB-lite"/>
    </source>
</evidence>
<dbReference type="InterPro" id="IPR020556">
    <property type="entry name" value="Amidase_CS"/>
</dbReference>
<dbReference type="PANTHER" id="PTHR11895:SF7">
    <property type="entry name" value="GLUTAMYL-TRNA(GLN) AMIDOTRANSFERASE SUBUNIT A, MITOCHONDRIAL"/>
    <property type="match status" value="1"/>
</dbReference>
<comment type="similarity">
    <text evidence="1">Belongs to the amidase family.</text>
</comment>
<feature type="compositionally biased region" description="Polar residues" evidence="2">
    <location>
        <begin position="1"/>
        <end position="35"/>
    </location>
</feature>
<evidence type="ECO:0000259" key="3">
    <source>
        <dbReference type="Pfam" id="PF01425"/>
    </source>
</evidence>
<dbReference type="EMBL" id="JAAOIV010000007">
    <property type="protein sequence ID" value="NHN56253.1"/>
    <property type="molecule type" value="Genomic_DNA"/>
</dbReference>
<gene>
    <name evidence="4" type="ORF">G9U51_10750</name>
</gene>
<dbReference type="InterPro" id="IPR036928">
    <property type="entry name" value="AS_sf"/>
</dbReference>
<keyword evidence="4" id="KW-0378">Hydrolase</keyword>
<dbReference type="PROSITE" id="PS00571">
    <property type="entry name" value="AMIDASES"/>
    <property type="match status" value="1"/>
</dbReference>
<reference evidence="4" key="1">
    <citation type="submission" date="2020-03" db="EMBL/GenBank/DDBJ databases">
        <title>Draft sequencing of Calidifontibacter sp. DB0510.</title>
        <authorList>
            <person name="Kim D.-U."/>
        </authorList>
    </citation>
    <scope>NUCLEOTIDE SEQUENCE</scope>
    <source>
        <strain evidence="4">DB0510</strain>
    </source>
</reference>
<keyword evidence="5" id="KW-1185">Reference proteome</keyword>
<dbReference type="GO" id="GO:0004040">
    <property type="term" value="F:amidase activity"/>
    <property type="evidence" value="ECO:0007669"/>
    <property type="project" value="UniProtKB-EC"/>
</dbReference>
<dbReference type="Gene3D" id="3.90.1300.10">
    <property type="entry name" value="Amidase signature (AS) domain"/>
    <property type="match status" value="1"/>
</dbReference>
<dbReference type="PANTHER" id="PTHR11895">
    <property type="entry name" value="TRANSAMIDASE"/>
    <property type="match status" value="1"/>
</dbReference>
<dbReference type="SUPFAM" id="SSF75304">
    <property type="entry name" value="Amidase signature (AS) enzymes"/>
    <property type="match status" value="1"/>
</dbReference>
<feature type="region of interest" description="Disordered" evidence="2">
    <location>
        <begin position="1"/>
        <end position="40"/>
    </location>
</feature>
<dbReference type="Pfam" id="PF01425">
    <property type="entry name" value="Amidase"/>
    <property type="match status" value="1"/>
</dbReference>
<dbReference type="InterPro" id="IPR023631">
    <property type="entry name" value="Amidase_dom"/>
</dbReference>
<name>A0A967EHE9_9MICO</name>
<dbReference type="NCBIfam" id="NF005899">
    <property type="entry name" value="PRK07869.1"/>
    <property type="match status" value="1"/>
</dbReference>
<sequence>MTNSTEPAQSEATTSAGQHTRSEATSAGQPAQSEATRAAGRRVHAFTDDALGDLDATGVAAAIRDGSISAAEAVGAAIARSAAVEGELHGLVRDDFDRARRRASEPRPGAFSGVPSALKDNVHVAGLAMTEGSAAFPTTPVAKDDALVQQFLGTGLIPIGTTTMPEFGWTASTETLRGDTHNPWHTGYSSGGSSGGSAAYVAAGVVPIAHGNDGGGSIRIPASACGLVGLKPTRGRLRTPEADRTMPVRIVSNSVLARSVRDVAGFFADAERSYRNRTLPPIGLVDRPTQRRLRVGLMLDSPAAPPTDPVVRAGVEDFGRLLESLGHTVEPYAAPVPEFFADDFASYWRLLALLGSRMGRQMFGEGFDRSKLEPLTDYLASDGLRTLAKAPVFLPRLLASSAASRLAFRRGPDLVLTPVLTQATPQLGFLGADVDPAVHFQRLLDLCGFTPLANASGGPAISLPAGQNADGVPFGAMLSATHGAERLLLEVALQVEAARPFPRIQD</sequence>
<accession>A0A967EHE9</accession>
<organism evidence="4 5">
    <name type="scientific">Metallococcus carri</name>
    <dbReference type="NCBI Taxonomy" id="1656884"/>
    <lineage>
        <taxon>Bacteria</taxon>
        <taxon>Bacillati</taxon>
        <taxon>Actinomycetota</taxon>
        <taxon>Actinomycetes</taxon>
        <taxon>Micrococcales</taxon>
        <taxon>Dermacoccaceae</taxon>
        <taxon>Metallococcus</taxon>
    </lineage>
</organism>